<dbReference type="RefSeq" id="WP_100707987.1">
    <property type="nucleotide sequence ID" value="NZ_NPDL01000014.1"/>
</dbReference>
<name>A0A2M9XA33_9LEPT</name>
<dbReference type="EMBL" id="NPDN01000009">
    <property type="protein sequence ID" value="PJZ24392.1"/>
    <property type="molecule type" value="Genomic_DNA"/>
</dbReference>
<protein>
    <recommendedName>
        <fullName evidence="4">DUF2834 domain-containing protein</fullName>
    </recommendedName>
</protein>
<keyword evidence="3" id="KW-1185">Reference proteome</keyword>
<sequence>MTLSTFRNLLIVLGSVFTAGFLYLVLPPLLQNFDVIGAFLGGFVNPFSSAYALDIIFTWLVLAAWIIYDSKTKGIKNGWIALLLGVVPGVAVGAAYYIYLREKQGRN</sequence>
<dbReference type="OrthoDB" id="331292at2"/>
<dbReference type="InterPro" id="IPR021362">
    <property type="entry name" value="DUF2834"/>
</dbReference>
<accession>A0A2M9XA33</accession>
<organism evidence="2 3">
    <name type="scientific">Leptospira hartskeerlii</name>
    <dbReference type="NCBI Taxonomy" id="2023177"/>
    <lineage>
        <taxon>Bacteria</taxon>
        <taxon>Pseudomonadati</taxon>
        <taxon>Spirochaetota</taxon>
        <taxon>Spirochaetia</taxon>
        <taxon>Leptospirales</taxon>
        <taxon>Leptospiraceae</taxon>
        <taxon>Leptospira</taxon>
    </lineage>
</organism>
<comment type="caution">
    <text evidence="2">The sequence shown here is derived from an EMBL/GenBank/DDBJ whole genome shotgun (WGS) entry which is preliminary data.</text>
</comment>
<evidence type="ECO:0000313" key="2">
    <source>
        <dbReference type="EMBL" id="PJZ24392.1"/>
    </source>
</evidence>
<reference evidence="2 3" key="1">
    <citation type="submission" date="2017-07" db="EMBL/GenBank/DDBJ databases">
        <title>Leptospira spp. isolated from tropical soils.</title>
        <authorList>
            <person name="Thibeaux R."/>
            <person name="Iraola G."/>
            <person name="Ferres I."/>
            <person name="Bierque E."/>
            <person name="Girault D."/>
            <person name="Soupe-Gilbert M.-E."/>
            <person name="Picardeau M."/>
            <person name="Goarant C."/>
        </authorList>
    </citation>
    <scope>NUCLEOTIDE SEQUENCE [LARGE SCALE GENOMIC DNA]</scope>
    <source>
        <strain evidence="2 3">MCA1-C-A1</strain>
    </source>
</reference>
<feature type="transmembrane region" description="Helical" evidence="1">
    <location>
        <begin position="80"/>
        <end position="99"/>
    </location>
</feature>
<proteinExistence type="predicted"/>
<dbReference type="Pfam" id="PF11196">
    <property type="entry name" value="DUF2834"/>
    <property type="match status" value="1"/>
</dbReference>
<keyword evidence="1" id="KW-0472">Membrane</keyword>
<feature type="transmembrane region" description="Helical" evidence="1">
    <location>
        <begin position="50"/>
        <end position="68"/>
    </location>
</feature>
<feature type="transmembrane region" description="Helical" evidence="1">
    <location>
        <begin position="9"/>
        <end position="30"/>
    </location>
</feature>
<keyword evidence="1" id="KW-0812">Transmembrane</keyword>
<dbReference type="AlphaFoldDB" id="A0A2M9XA33"/>
<evidence type="ECO:0008006" key="4">
    <source>
        <dbReference type="Google" id="ProtNLM"/>
    </source>
</evidence>
<evidence type="ECO:0000256" key="1">
    <source>
        <dbReference type="SAM" id="Phobius"/>
    </source>
</evidence>
<dbReference type="Proteomes" id="UP000232196">
    <property type="component" value="Unassembled WGS sequence"/>
</dbReference>
<gene>
    <name evidence="2" type="ORF">CH357_17055</name>
</gene>
<keyword evidence="1" id="KW-1133">Transmembrane helix</keyword>
<evidence type="ECO:0000313" key="3">
    <source>
        <dbReference type="Proteomes" id="UP000232196"/>
    </source>
</evidence>